<proteinExistence type="predicted"/>
<dbReference type="GO" id="GO:0043240">
    <property type="term" value="C:Fanconi anaemia nuclear complex"/>
    <property type="evidence" value="ECO:0007669"/>
    <property type="project" value="InterPro"/>
</dbReference>
<evidence type="ECO:0000313" key="2">
    <source>
        <dbReference type="Proteomes" id="UP000694411"/>
    </source>
</evidence>
<name>A0A8D2FEN5_THEGE</name>
<protein>
    <submittedName>
        <fullName evidence="1">Uncharacterized protein</fullName>
    </submittedName>
</protein>
<dbReference type="GO" id="GO:2000042">
    <property type="term" value="P:negative regulation of double-strand break repair via homologous recombination"/>
    <property type="evidence" value="ECO:0007669"/>
    <property type="project" value="TreeGrafter"/>
</dbReference>
<dbReference type="PANTHER" id="PTHR28450">
    <property type="entry name" value="FANCONI ANEMIA GROUP B PROTEIN"/>
    <property type="match status" value="1"/>
</dbReference>
<reference evidence="1" key="2">
    <citation type="submission" date="2025-08" db="UniProtKB">
        <authorList>
            <consortium name="Ensembl"/>
        </authorList>
    </citation>
    <scope>IDENTIFICATION</scope>
</reference>
<reference evidence="1" key="3">
    <citation type="submission" date="2025-09" db="UniProtKB">
        <authorList>
            <consortium name="Ensembl"/>
        </authorList>
    </citation>
    <scope>IDENTIFICATION</scope>
</reference>
<dbReference type="GO" id="GO:1990414">
    <property type="term" value="P:replication-born double-strand break repair via sister chromatid exchange"/>
    <property type="evidence" value="ECO:0007669"/>
    <property type="project" value="TreeGrafter"/>
</dbReference>
<dbReference type="PANTHER" id="PTHR28450:SF1">
    <property type="entry name" value="FANCONI ANEMIA GROUP B PROTEIN"/>
    <property type="match status" value="1"/>
</dbReference>
<dbReference type="Ensembl" id="ENSTGET00000023596.1">
    <property type="protein sequence ID" value="ENSTGEP00000019809.1"/>
    <property type="gene ID" value="ENSTGEG00000015952.1"/>
</dbReference>
<accession>A0A8D2FEN5</accession>
<keyword evidence="2" id="KW-1185">Reference proteome</keyword>
<organism evidence="1 2">
    <name type="scientific">Theropithecus gelada</name>
    <name type="common">Gelada baboon</name>
    <dbReference type="NCBI Taxonomy" id="9565"/>
    <lineage>
        <taxon>Eukaryota</taxon>
        <taxon>Metazoa</taxon>
        <taxon>Chordata</taxon>
        <taxon>Craniata</taxon>
        <taxon>Vertebrata</taxon>
        <taxon>Euteleostomi</taxon>
        <taxon>Mammalia</taxon>
        <taxon>Eutheria</taxon>
        <taxon>Euarchontoglires</taxon>
        <taxon>Primates</taxon>
        <taxon>Haplorrhini</taxon>
        <taxon>Catarrhini</taxon>
        <taxon>Cercopithecidae</taxon>
        <taxon>Cercopithecinae</taxon>
        <taxon>Theropithecus</taxon>
    </lineage>
</organism>
<dbReference type="GO" id="GO:0036297">
    <property type="term" value="P:interstrand cross-link repair"/>
    <property type="evidence" value="ECO:0007669"/>
    <property type="project" value="InterPro"/>
</dbReference>
<evidence type="ECO:0000313" key="1">
    <source>
        <dbReference type="Ensembl" id="ENSTGEP00000019809.1"/>
    </source>
</evidence>
<reference evidence="1" key="1">
    <citation type="submission" date="2018-05" db="EMBL/GenBank/DDBJ databases">
        <title>Whole genome of Theropithecus gelada.</title>
        <authorList>
            <person name="Chiou K.L."/>
            <person name="Snyder-Mackler N."/>
        </authorList>
    </citation>
    <scope>NUCLEOTIDE SEQUENCE [LARGE SCALE GENOMIC DNA]</scope>
</reference>
<dbReference type="GO" id="GO:1905168">
    <property type="term" value="P:positive regulation of double-strand break repair via homologous recombination"/>
    <property type="evidence" value="ECO:0007669"/>
    <property type="project" value="TreeGrafter"/>
</dbReference>
<dbReference type="Proteomes" id="UP000694411">
    <property type="component" value="Chromosome X"/>
</dbReference>
<sequence length="60" mass="7119">MTFNHRRENIHPYRKELQREKKKMLQMNLKVSGALYREITLKVAEVQLKSDFANSTVVSL</sequence>
<dbReference type="AlphaFoldDB" id="A0A8D2FEN5"/>
<dbReference type="InterPro" id="IPR033333">
    <property type="entry name" value="FANCB"/>
</dbReference>